<evidence type="ECO:0000256" key="1">
    <source>
        <dbReference type="SAM" id="SignalP"/>
    </source>
</evidence>
<name>A0ABU5SLC8_9BACT</name>
<feature type="chain" id="PRO_5045883558" evidence="1">
    <location>
        <begin position="23"/>
        <end position="317"/>
    </location>
</feature>
<dbReference type="EMBL" id="JAYGIM010000012">
    <property type="protein sequence ID" value="MEA5428039.1"/>
    <property type="molecule type" value="Genomic_DNA"/>
</dbReference>
<gene>
    <name evidence="2" type="ORF">VB798_15705</name>
</gene>
<keyword evidence="3" id="KW-1185">Reference proteome</keyword>
<feature type="signal peptide" evidence="1">
    <location>
        <begin position="1"/>
        <end position="22"/>
    </location>
</feature>
<reference evidence="2 3" key="1">
    <citation type="submission" date="2023-12" db="EMBL/GenBank/DDBJ databases">
        <title>Novel species of the genus Arcicella isolated from rivers.</title>
        <authorList>
            <person name="Lu H."/>
        </authorList>
    </citation>
    <scope>NUCLEOTIDE SEQUENCE [LARGE SCALE GENOMIC DNA]</scope>
    <source>
        <strain evidence="2 3">DC25W</strain>
    </source>
</reference>
<dbReference type="Pfam" id="PF07494">
    <property type="entry name" value="Reg_prop"/>
    <property type="match status" value="1"/>
</dbReference>
<sequence>MKIISINIVTIILFNISAFSQTAELFDTSNTTIIDNDIWEVSVDKNGTKYLGTIKFGLVKFKNGKFTNLNKNNSVIKGEAVTPIFTDSKGNIWLKYSNPVSEIAKFDGKKWTVFTTKEIPTSNISAIAFAEDKNGNIYFGGENGVFCYNKVLWSKVQIPEKGITVRAMDINKNGEIAIGHNSGLIIYSNGNWKSYYVENSELQLSVVRAVKYNNNKLFIGYGGGIGNGGFSILENDKWTHFNKLNSKVPDHMVRDIEVDKNGTIWMATNNGLIKMSNNLIEPLFFREGIHNNNIWDIATEGNTIWIATNFGLIKMTQ</sequence>
<evidence type="ECO:0000313" key="3">
    <source>
        <dbReference type="Proteomes" id="UP001302222"/>
    </source>
</evidence>
<proteinExistence type="predicted"/>
<organism evidence="2 3">
    <name type="scientific">Arcicella lustrica</name>
    <dbReference type="NCBI Taxonomy" id="2984196"/>
    <lineage>
        <taxon>Bacteria</taxon>
        <taxon>Pseudomonadati</taxon>
        <taxon>Bacteroidota</taxon>
        <taxon>Cytophagia</taxon>
        <taxon>Cytophagales</taxon>
        <taxon>Flectobacillaceae</taxon>
        <taxon>Arcicella</taxon>
    </lineage>
</organism>
<evidence type="ECO:0000313" key="2">
    <source>
        <dbReference type="EMBL" id="MEA5428039.1"/>
    </source>
</evidence>
<protein>
    <submittedName>
        <fullName evidence="2">Two-component regulator propeller domain-containing protein</fullName>
    </submittedName>
</protein>
<dbReference type="Proteomes" id="UP001302222">
    <property type="component" value="Unassembled WGS sequence"/>
</dbReference>
<dbReference type="SUPFAM" id="SSF63829">
    <property type="entry name" value="Calcium-dependent phosphotriesterase"/>
    <property type="match status" value="1"/>
</dbReference>
<comment type="caution">
    <text evidence="2">The sequence shown here is derived from an EMBL/GenBank/DDBJ whole genome shotgun (WGS) entry which is preliminary data.</text>
</comment>
<accession>A0ABU5SLC8</accession>
<dbReference type="RefSeq" id="WP_323259996.1">
    <property type="nucleotide sequence ID" value="NZ_JAYGIM010000012.1"/>
</dbReference>
<dbReference type="InterPro" id="IPR011110">
    <property type="entry name" value="Reg_prop"/>
</dbReference>
<keyword evidence="1" id="KW-0732">Signal</keyword>
<dbReference type="InterPro" id="IPR015943">
    <property type="entry name" value="WD40/YVTN_repeat-like_dom_sf"/>
</dbReference>
<dbReference type="Gene3D" id="2.130.10.10">
    <property type="entry name" value="YVTN repeat-like/Quinoprotein amine dehydrogenase"/>
    <property type="match status" value="2"/>
</dbReference>